<dbReference type="AlphaFoldDB" id="A0AAP0G8Y1"/>
<gene>
    <name evidence="2" type="ORF">KSP39_PZI007790</name>
</gene>
<feature type="region of interest" description="Disordered" evidence="1">
    <location>
        <begin position="71"/>
        <end position="152"/>
    </location>
</feature>
<comment type="caution">
    <text evidence="2">The sequence shown here is derived from an EMBL/GenBank/DDBJ whole genome shotgun (WGS) entry which is preliminary data.</text>
</comment>
<sequence>MGSLGYRNHPATIGIHPPTNFGGTFMSSTEDINEEQEVVDRGDELTPFCCQEQKMFLDLLTEFFVNEFLHKARKKSRRYSPPPPPQRSKRGPPPPPPAARASGLAAQRSTSITKNYQRQDRSSNPPPPTGSSDKYSSSQRPISSGKPKGKLS</sequence>
<reference evidence="2 3" key="1">
    <citation type="journal article" date="2022" name="Nat. Plants">
        <title>Genomes of leafy and leafless Platanthera orchids illuminate the evolution of mycoheterotrophy.</title>
        <authorList>
            <person name="Li M.H."/>
            <person name="Liu K.W."/>
            <person name="Li Z."/>
            <person name="Lu H.C."/>
            <person name="Ye Q.L."/>
            <person name="Zhang D."/>
            <person name="Wang J.Y."/>
            <person name="Li Y.F."/>
            <person name="Zhong Z.M."/>
            <person name="Liu X."/>
            <person name="Yu X."/>
            <person name="Liu D.K."/>
            <person name="Tu X.D."/>
            <person name="Liu B."/>
            <person name="Hao Y."/>
            <person name="Liao X.Y."/>
            <person name="Jiang Y.T."/>
            <person name="Sun W.H."/>
            <person name="Chen J."/>
            <person name="Chen Y.Q."/>
            <person name="Ai Y."/>
            <person name="Zhai J.W."/>
            <person name="Wu S.S."/>
            <person name="Zhou Z."/>
            <person name="Hsiao Y.Y."/>
            <person name="Wu W.L."/>
            <person name="Chen Y.Y."/>
            <person name="Lin Y.F."/>
            <person name="Hsu J.L."/>
            <person name="Li C.Y."/>
            <person name="Wang Z.W."/>
            <person name="Zhao X."/>
            <person name="Zhong W.Y."/>
            <person name="Ma X.K."/>
            <person name="Ma L."/>
            <person name="Huang J."/>
            <person name="Chen G.Z."/>
            <person name="Huang M.Z."/>
            <person name="Huang L."/>
            <person name="Peng D.H."/>
            <person name="Luo Y.B."/>
            <person name="Zou S.Q."/>
            <person name="Chen S.P."/>
            <person name="Lan S."/>
            <person name="Tsai W.C."/>
            <person name="Van de Peer Y."/>
            <person name="Liu Z.J."/>
        </authorList>
    </citation>
    <scope>NUCLEOTIDE SEQUENCE [LARGE SCALE GENOMIC DNA]</scope>
    <source>
        <strain evidence="2">Lor287</strain>
    </source>
</reference>
<evidence type="ECO:0000313" key="2">
    <source>
        <dbReference type="EMBL" id="KAK8944991.1"/>
    </source>
</evidence>
<keyword evidence="3" id="KW-1185">Reference proteome</keyword>
<name>A0AAP0G8Y1_9ASPA</name>
<protein>
    <submittedName>
        <fullName evidence="2">Uncharacterized protein</fullName>
    </submittedName>
</protein>
<proteinExistence type="predicted"/>
<dbReference type="EMBL" id="JBBWWQ010000006">
    <property type="protein sequence ID" value="KAK8944991.1"/>
    <property type="molecule type" value="Genomic_DNA"/>
</dbReference>
<dbReference type="Proteomes" id="UP001418222">
    <property type="component" value="Unassembled WGS sequence"/>
</dbReference>
<feature type="compositionally biased region" description="Pro residues" evidence="1">
    <location>
        <begin position="80"/>
        <end position="98"/>
    </location>
</feature>
<accession>A0AAP0G8Y1</accession>
<evidence type="ECO:0000313" key="3">
    <source>
        <dbReference type="Proteomes" id="UP001418222"/>
    </source>
</evidence>
<feature type="compositionally biased region" description="Polar residues" evidence="1">
    <location>
        <begin position="130"/>
        <end position="142"/>
    </location>
</feature>
<feature type="region of interest" description="Disordered" evidence="1">
    <location>
        <begin position="1"/>
        <end position="21"/>
    </location>
</feature>
<organism evidence="2 3">
    <name type="scientific">Platanthera zijinensis</name>
    <dbReference type="NCBI Taxonomy" id="2320716"/>
    <lineage>
        <taxon>Eukaryota</taxon>
        <taxon>Viridiplantae</taxon>
        <taxon>Streptophyta</taxon>
        <taxon>Embryophyta</taxon>
        <taxon>Tracheophyta</taxon>
        <taxon>Spermatophyta</taxon>
        <taxon>Magnoliopsida</taxon>
        <taxon>Liliopsida</taxon>
        <taxon>Asparagales</taxon>
        <taxon>Orchidaceae</taxon>
        <taxon>Orchidoideae</taxon>
        <taxon>Orchideae</taxon>
        <taxon>Orchidinae</taxon>
        <taxon>Platanthera</taxon>
    </lineage>
</organism>
<feature type="compositionally biased region" description="Polar residues" evidence="1">
    <location>
        <begin position="107"/>
        <end position="116"/>
    </location>
</feature>
<evidence type="ECO:0000256" key="1">
    <source>
        <dbReference type="SAM" id="MobiDB-lite"/>
    </source>
</evidence>